<dbReference type="Proteomes" id="UP000000851">
    <property type="component" value="Chromosome"/>
</dbReference>
<dbReference type="KEGG" id="cai:Caci_2717"/>
<proteinExistence type="predicted"/>
<dbReference type="InterPro" id="IPR042099">
    <property type="entry name" value="ANL_N_sf"/>
</dbReference>
<dbReference type="Pfam" id="PF00501">
    <property type="entry name" value="AMP-binding"/>
    <property type="match status" value="1"/>
</dbReference>
<dbReference type="InterPro" id="IPR050237">
    <property type="entry name" value="ATP-dep_AMP-bd_enzyme"/>
</dbReference>
<evidence type="ECO:0000313" key="5">
    <source>
        <dbReference type="Proteomes" id="UP000000851"/>
    </source>
</evidence>
<dbReference type="RefSeq" id="WP_012786925.1">
    <property type="nucleotide sequence ID" value="NC_013131.1"/>
</dbReference>
<dbReference type="CDD" id="cd04433">
    <property type="entry name" value="AFD_class_I"/>
    <property type="match status" value="1"/>
</dbReference>
<sequence>MKDPGHYVARILDQLALDDDRPVIRWQDTVVPAAELRSALIRVATALRRLDVGSDDTVAVLTSVNSPWMLATRYAVHLVGATVVYVSGSNHGTTTHGLTRQTRARMVHETGASVLLFDEDNAAEADGIRALLASRSEVRLCALGTPLSGPVSIDGSPVAEPTTTTATGSAASTIDLTPHTPTRAMVIYTSGSTGSPKGVVKPFVAWNNVVLNEATFTSAKTFLAVSAVSHTGGLLTDMAIASGGSALLRTAFEPAAFLRDIAEYRVTDTLIGVPLLYQLTNHPDAPTTDLSSLRRLLYIGCAASPERVREAVKVFPGVLHHSYGTTETGQIAMLTAADHDVAELLDTVGRPRTDLTVAVRDPRTGRGLPAGQLGEVVVRGANNMLGYAADPDLTARVLRDGWVHTGDLGRIGDNGYLRLFGRMDDVVKVHDTRVHPIEVEKVLAGHPGVADACVWGRQGPDLLGELHAAVVLREDDPPAREALRGHVAALMTPTHVPATLTRWRAFPINVNGKVDRVLVREQSSHPEAGRDEPAWPNSSETTKA</sequence>
<protein>
    <submittedName>
        <fullName evidence="4">AMP-dependent synthetase and ligase</fullName>
    </submittedName>
</protein>
<evidence type="ECO:0000313" key="4">
    <source>
        <dbReference type="EMBL" id="ACU71632.1"/>
    </source>
</evidence>
<dbReference type="InParanoid" id="C7PZH5"/>
<dbReference type="PANTHER" id="PTHR43767:SF1">
    <property type="entry name" value="NONRIBOSOMAL PEPTIDE SYNTHASE PES1 (EUROFUNG)-RELATED"/>
    <property type="match status" value="1"/>
</dbReference>
<keyword evidence="4" id="KW-0436">Ligase</keyword>
<dbReference type="InterPro" id="IPR025110">
    <property type="entry name" value="AMP-bd_C"/>
</dbReference>
<evidence type="ECO:0000259" key="3">
    <source>
        <dbReference type="Pfam" id="PF13193"/>
    </source>
</evidence>
<dbReference type="HOGENOM" id="CLU_000022_59_0_11"/>
<dbReference type="PANTHER" id="PTHR43767">
    <property type="entry name" value="LONG-CHAIN-FATTY-ACID--COA LIGASE"/>
    <property type="match status" value="1"/>
</dbReference>
<dbReference type="Pfam" id="PF13193">
    <property type="entry name" value="AMP-binding_C"/>
    <property type="match status" value="1"/>
</dbReference>
<dbReference type="PROSITE" id="PS00455">
    <property type="entry name" value="AMP_BINDING"/>
    <property type="match status" value="1"/>
</dbReference>
<evidence type="ECO:0000256" key="1">
    <source>
        <dbReference type="SAM" id="MobiDB-lite"/>
    </source>
</evidence>
<accession>C7PZH5</accession>
<dbReference type="InterPro" id="IPR000873">
    <property type="entry name" value="AMP-dep_synth/lig_dom"/>
</dbReference>
<dbReference type="GO" id="GO:0016878">
    <property type="term" value="F:acid-thiol ligase activity"/>
    <property type="evidence" value="ECO:0007669"/>
    <property type="project" value="UniProtKB-ARBA"/>
</dbReference>
<feature type="compositionally biased region" description="Basic and acidic residues" evidence="1">
    <location>
        <begin position="522"/>
        <end position="533"/>
    </location>
</feature>
<dbReference type="SUPFAM" id="SSF56801">
    <property type="entry name" value="Acetyl-CoA synthetase-like"/>
    <property type="match status" value="1"/>
</dbReference>
<dbReference type="Gene3D" id="3.30.300.30">
    <property type="match status" value="1"/>
</dbReference>
<dbReference type="STRING" id="479433.Caci_2717"/>
<organism evidence="4 5">
    <name type="scientific">Catenulispora acidiphila (strain DSM 44928 / JCM 14897 / NBRC 102108 / NRRL B-24433 / ID139908)</name>
    <dbReference type="NCBI Taxonomy" id="479433"/>
    <lineage>
        <taxon>Bacteria</taxon>
        <taxon>Bacillati</taxon>
        <taxon>Actinomycetota</taxon>
        <taxon>Actinomycetes</taxon>
        <taxon>Catenulisporales</taxon>
        <taxon>Catenulisporaceae</taxon>
        <taxon>Catenulispora</taxon>
    </lineage>
</organism>
<reference evidence="4 5" key="1">
    <citation type="journal article" date="2009" name="Stand. Genomic Sci.">
        <title>Complete genome sequence of Catenulispora acidiphila type strain (ID 139908).</title>
        <authorList>
            <person name="Copeland A."/>
            <person name="Lapidus A."/>
            <person name="Glavina Del Rio T."/>
            <person name="Nolan M."/>
            <person name="Lucas S."/>
            <person name="Chen F."/>
            <person name="Tice H."/>
            <person name="Cheng J.F."/>
            <person name="Bruce D."/>
            <person name="Goodwin L."/>
            <person name="Pitluck S."/>
            <person name="Mikhailova N."/>
            <person name="Pati A."/>
            <person name="Ivanova N."/>
            <person name="Mavromatis K."/>
            <person name="Chen A."/>
            <person name="Palaniappan K."/>
            <person name="Chain P."/>
            <person name="Land M."/>
            <person name="Hauser L."/>
            <person name="Chang Y.J."/>
            <person name="Jeffries C.D."/>
            <person name="Chertkov O."/>
            <person name="Brettin T."/>
            <person name="Detter J.C."/>
            <person name="Han C."/>
            <person name="Ali Z."/>
            <person name="Tindall B.J."/>
            <person name="Goker M."/>
            <person name="Bristow J."/>
            <person name="Eisen J.A."/>
            <person name="Markowitz V."/>
            <person name="Hugenholtz P."/>
            <person name="Kyrpides N.C."/>
            <person name="Klenk H.P."/>
        </authorList>
    </citation>
    <scope>NUCLEOTIDE SEQUENCE [LARGE SCALE GENOMIC DNA]</scope>
    <source>
        <strain evidence="5">DSM 44928 / JCM 14897 / NBRC 102108 / NRRL B-24433 / ID139908</strain>
    </source>
</reference>
<feature type="region of interest" description="Disordered" evidence="1">
    <location>
        <begin position="522"/>
        <end position="544"/>
    </location>
</feature>
<dbReference type="AlphaFoldDB" id="C7PZH5"/>
<feature type="domain" description="AMP-dependent synthetase/ligase" evidence="2">
    <location>
        <begin position="20"/>
        <end position="387"/>
    </location>
</feature>
<feature type="domain" description="AMP-binding enzyme C-terminal" evidence="3">
    <location>
        <begin position="438"/>
        <end position="513"/>
    </location>
</feature>
<keyword evidence="5" id="KW-1185">Reference proteome</keyword>
<dbReference type="Gene3D" id="3.40.50.12780">
    <property type="entry name" value="N-terminal domain of ligase-like"/>
    <property type="match status" value="1"/>
</dbReference>
<dbReference type="EMBL" id="CP001700">
    <property type="protein sequence ID" value="ACU71632.1"/>
    <property type="molecule type" value="Genomic_DNA"/>
</dbReference>
<dbReference type="InterPro" id="IPR020845">
    <property type="entry name" value="AMP-binding_CS"/>
</dbReference>
<evidence type="ECO:0000259" key="2">
    <source>
        <dbReference type="Pfam" id="PF00501"/>
    </source>
</evidence>
<dbReference type="InterPro" id="IPR045851">
    <property type="entry name" value="AMP-bd_C_sf"/>
</dbReference>
<name>C7PZH5_CATAD</name>
<dbReference type="eggNOG" id="COG0318">
    <property type="taxonomic scope" value="Bacteria"/>
</dbReference>
<gene>
    <name evidence="4" type="ordered locus">Caci_2717</name>
</gene>
<dbReference type="OrthoDB" id="9803968at2"/>